<gene>
    <name evidence="5" type="ORF">GFD30_09635</name>
</gene>
<evidence type="ECO:0000256" key="3">
    <source>
        <dbReference type="SAM" id="MobiDB-lite"/>
    </source>
</evidence>
<dbReference type="Pfam" id="PF01915">
    <property type="entry name" value="Glyco_hydro_3_C"/>
    <property type="match status" value="1"/>
</dbReference>
<dbReference type="PRINTS" id="PR00133">
    <property type="entry name" value="GLHYDRLASE3"/>
</dbReference>
<dbReference type="InterPro" id="IPR002772">
    <property type="entry name" value="Glyco_hydro_3_C"/>
</dbReference>
<evidence type="ECO:0000256" key="1">
    <source>
        <dbReference type="ARBA" id="ARBA00005336"/>
    </source>
</evidence>
<dbReference type="PANTHER" id="PTHR42715">
    <property type="entry name" value="BETA-GLUCOSIDASE"/>
    <property type="match status" value="1"/>
</dbReference>
<evidence type="ECO:0000259" key="4">
    <source>
        <dbReference type="SMART" id="SM01217"/>
    </source>
</evidence>
<comment type="similarity">
    <text evidence="1">Belongs to the glycosyl hydrolase 3 family.</text>
</comment>
<proteinExistence type="inferred from homology"/>
<dbReference type="Proteomes" id="UP000477750">
    <property type="component" value="Unassembled WGS sequence"/>
</dbReference>
<dbReference type="InterPro" id="IPR036962">
    <property type="entry name" value="Glyco_hydro_3_N_sf"/>
</dbReference>
<dbReference type="Gene3D" id="2.60.40.10">
    <property type="entry name" value="Immunoglobulins"/>
    <property type="match status" value="1"/>
</dbReference>
<dbReference type="AlphaFoldDB" id="A0A6L5G8D2"/>
<reference evidence="5 6" key="1">
    <citation type="submission" date="2019-10" db="EMBL/GenBank/DDBJ databases">
        <title>Glycomyces albidus sp. nov., a novel actinomycete isolated from rhizosphere soil of wheat (Triticum aestivum L.).</title>
        <authorList>
            <person name="Qian L."/>
        </authorList>
    </citation>
    <scope>NUCLEOTIDE SEQUENCE [LARGE SCALE GENOMIC DNA]</scope>
    <source>
        <strain evidence="5 6">NEAU-7082</strain>
    </source>
</reference>
<dbReference type="SUPFAM" id="SSF51445">
    <property type="entry name" value="(Trans)glycosidases"/>
    <property type="match status" value="1"/>
</dbReference>
<feature type="region of interest" description="Disordered" evidence="3">
    <location>
        <begin position="68"/>
        <end position="94"/>
    </location>
</feature>
<dbReference type="InterPro" id="IPR026891">
    <property type="entry name" value="Fn3-like"/>
</dbReference>
<accession>A0A6L5G8D2</accession>
<evidence type="ECO:0000313" key="5">
    <source>
        <dbReference type="EMBL" id="MQM25828.1"/>
    </source>
</evidence>
<name>A0A6L5G8D2_9ACTN</name>
<organism evidence="5 6">
    <name type="scientific">Glycomyces albidus</name>
    <dbReference type="NCBI Taxonomy" id="2656774"/>
    <lineage>
        <taxon>Bacteria</taxon>
        <taxon>Bacillati</taxon>
        <taxon>Actinomycetota</taxon>
        <taxon>Actinomycetes</taxon>
        <taxon>Glycomycetales</taxon>
        <taxon>Glycomycetaceae</taxon>
        <taxon>Glycomyces</taxon>
    </lineage>
</organism>
<dbReference type="InterPro" id="IPR017853">
    <property type="entry name" value="GH"/>
</dbReference>
<keyword evidence="2 5" id="KW-0378">Hydrolase</keyword>
<evidence type="ECO:0000256" key="2">
    <source>
        <dbReference type="ARBA" id="ARBA00022801"/>
    </source>
</evidence>
<dbReference type="InterPro" id="IPR036881">
    <property type="entry name" value="Glyco_hydro_3_C_sf"/>
</dbReference>
<dbReference type="Pfam" id="PF14310">
    <property type="entry name" value="Fn3-like"/>
    <property type="match status" value="1"/>
</dbReference>
<dbReference type="GO" id="GO:0004553">
    <property type="term" value="F:hydrolase activity, hydrolyzing O-glycosyl compounds"/>
    <property type="evidence" value="ECO:0007669"/>
    <property type="project" value="InterPro"/>
</dbReference>
<dbReference type="PANTHER" id="PTHR42715:SF10">
    <property type="entry name" value="BETA-GLUCOSIDASE"/>
    <property type="match status" value="1"/>
</dbReference>
<dbReference type="InterPro" id="IPR001764">
    <property type="entry name" value="Glyco_hydro_3_N"/>
</dbReference>
<dbReference type="InterPro" id="IPR050288">
    <property type="entry name" value="Cellulose_deg_GH3"/>
</dbReference>
<dbReference type="Gene3D" id="3.40.50.1700">
    <property type="entry name" value="Glycoside hydrolase family 3 C-terminal domain"/>
    <property type="match status" value="1"/>
</dbReference>
<sequence length="803" mass="83491">MVCKPVSITIRKVSETIGPPRRVGPLEWSSMDTDTPAEKAERAAGLVKRMTLEEKCAQLASHWRGVDADAGDMAPHQSEQTGGTAPGDDALAHGIGQLTRPFGSALVDPVEGAARLTALQRRVRANSRFGIAAIAHDECLAGFMAHGATVFPTALAWGATFDPDLVQAMARQIGTTLRSVGIHQGLAPVLDVVADSRWGRTEETMGEDPYLTGVLGTAYVTGIQDAGVIATVKHFAGYSASHAARNFGPVNLGPRQFTETYLTPFEMAVRLGRARSVMPSYAANDGVPSHANIRLLTGILREEWGFEGTVVADYFAVNFLNSLHGVAADRSAAAGLALDAGVDVELPGVDCYGEPLLAAVAAGAVEEKTLDRAVERVLTQKLELGLLDEIPDPPADVDLDPPEARALAAEVARKSIVLLANDGTLPLAEAPARVAVLGPAAGRRSVMLGCYSFPNHHDRVDDAAADGSGPEPDLGIAIATLAERLAVDLAGATVEHVAGGSILDASDAEIAAAANAAAAADIAVIAVGDRSGMFGRGTSGEGCDAPDHSLPGRQADLLEAVLDSGTPTVVVVISGRPYALGTAPERAAAIVQAFLPGQEGAAAISAILTGAAEPEGRLPVGVPARPDSPPATYLGPQLARRSEVSTIDPTAKYAFGHGLTYTEFDWDEPELLSGPSVGPEGTVEVAVRVRNTGDREGTEVVQLYLHDPVASTVRPVQRLVGFARLPLAPGEAGRVRFAVPVDLAALIGLDGQWTVETGTLELRLGRSSADTAAALAVEVTGERRIEPGTRALATHVTVERHIG</sequence>
<comment type="caution">
    <text evidence="5">The sequence shown here is derived from an EMBL/GenBank/DDBJ whole genome shotgun (WGS) entry which is preliminary data.</text>
</comment>
<feature type="domain" description="Fibronectin type III-like" evidence="4">
    <location>
        <begin position="699"/>
        <end position="768"/>
    </location>
</feature>
<dbReference type="Pfam" id="PF00933">
    <property type="entry name" value="Glyco_hydro_3"/>
    <property type="match status" value="1"/>
</dbReference>
<dbReference type="SMART" id="SM01217">
    <property type="entry name" value="Fn3_like"/>
    <property type="match status" value="1"/>
</dbReference>
<dbReference type="EMBL" id="WIAO01000009">
    <property type="protein sequence ID" value="MQM25828.1"/>
    <property type="molecule type" value="Genomic_DNA"/>
</dbReference>
<keyword evidence="6" id="KW-1185">Reference proteome</keyword>
<dbReference type="InterPro" id="IPR013783">
    <property type="entry name" value="Ig-like_fold"/>
</dbReference>
<dbReference type="Gene3D" id="3.20.20.300">
    <property type="entry name" value="Glycoside hydrolase, family 3, N-terminal domain"/>
    <property type="match status" value="1"/>
</dbReference>
<dbReference type="SUPFAM" id="SSF52279">
    <property type="entry name" value="Beta-D-glucan exohydrolase, C-terminal domain"/>
    <property type="match status" value="1"/>
</dbReference>
<evidence type="ECO:0000313" key="6">
    <source>
        <dbReference type="Proteomes" id="UP000477750"/>
    </source>
</evidence>
<dbReference type="GO" id="GO:0005975">
    <property type="term" value="P:carbohydrate metabolic process"/>
    <property type="evidence" value="ECO:0007669"/>
    <property type="project" value="InterPro"/>
</dbReference>
<protein>
    <submittedName>
        <fullName evidence="5">Glycosyl hydrolase</fullName>
    </submittedName>
</protein>